<gene>
    <name evidence="3" type="ORF">KIM372_09460</name>
</gene>
<dbReference type="Proteomes" id="UP001321766">
    <property type="component" value="Chromosome"/>
</dbReference>
<evidence type="ECO:0000313" key="4">
    <source>
        <dbReference type="Proteomes" id="UP001321766"/>
    </source>
</evidence>
<keyword evidence="2" id="KW-0812">Transmembrane</keyword>
<keyword evidence="4" id="KW-1185">Reference proteome</keyword>
<reference evidence="3 4" key="1">
    <citation type="journal article" date="2023" name="Microbiol. Spectr.">
        <title>Symbiosis of Carpenter Bees with Uncharacterized Lactic Acid Bacteria Showing NAD Auxotrophy.</title>
        <authorList>
            <person name="Kawasaki S."/>
            <person name="Ozawa K."/>
            <person name="Mori T."/>
            <person name="Yamamoto A."/>
            <person name="Ito M."/>
            <person name="Ohkuma M."/>
            <person name="Sakamoto M."/>
            <person name="Matsutani M."/>
        </authorList>
    </citation>
    <scope>NUCLEOTIDE SEQUENCE [LARGE SCALE GENOMIC DNA]</scope>
    <source>
        <strain evidence="3 4">Kim37-2</strain>
    </source>
</reference>
<dbReference type="InterPro" id="IPR003849">
    <property type="entry name" value="Preprotein_translocase_YajC"/>
</dbReference>
<dbReference type="EMBL" id="AP026798">
    <property type="protein sequence ID" value="BDR53039.1"/>
    <property type="molecule type" value="Genomic_DNA"/>
</dbReference>
<evidence type="ECO:0008006" key="5">
    <source>
        <dbReference type="Google" id="ProtNLM"/>
    </source>
</evidence>
<accession>A0ABN6SAA4</accession>
<sequence length="165" mass="17940">MQSSGSGISSMLFLILIIVLMFGMTWWSSRKNKQRQGDVETFRRSLEPGTPVATASGLLGTIVSVDLEKEQVVVDSEGTKSRWRIQAITKPPIVPAYVHDDEVDEQGNPLPSAPEDTQSAEGAENAESTESTESSEPNSESADQEEWSGQKEHGESKESSEPSAQ</sequence>
<protein>
    <recommendedName>
        <fullName evidence="5">Preprotein translocase subunit YajC</fullName>
    </recommendedName>
</protein>
<evidence type="ECO:0000256" key="1">
    <source>
        <dbReference type="SAM" id="MobiDB-lite"/>
    </source>
</evidence>
<dbReference type="SMART" id="SM01323">
    <property type="entry name" value="YajC"/>
    <property type="match status" value="1"/>
</dbReference>
<feature type="compositionally biased region" description="Low complexity" evidence="1">
    <location>
        <begin position="119"/>
        <end position="141"/>
    </location>
</feature>
<organism evidence="3 4">
    <name type="scientific">Bombiscardovia nodaiensis</name>
    <dbReference type="NCBI Taxonomy" id="2932181"/>
    <lineage>
        <taxon>Bacteria</taxon>
        <taxon>Bacillati</taxon>
        <taxon>Actinomycetota</taxon>
        <taxon>Actinomycetes</taxon>
        <taxon>Bifidobacteriales</taxon>
        <taxon>Bifidobacteriaceae</taxon>
        <taxon>Bombiscardovia</taxon>
    </lineage>
</organism>
<evidence type="ECO:0000256" key="2">
    <source>
        <dbReference type="SAM" id="Phobius"/>
    </source>
</evidence>
<proteinExistence type="predicted"/>
<feature type="region of interest" description="Disordered" evidence="1">
    <location>
        <begin position="94"/>
        <end position="165"/>
    </location>
</feature>
<evidence type="ECO:0000313" key="3">
    <source>
        <dbReference type="EMBL" id="BDR53039.1"/>
    </source>
</evidence>
<keyword evidence="2" id="KW-0472">Membrane</keyword>
<feature type="compositionally biased region" description="Basic and acidic residues" evidence="1">
    <location>
        <begin position="148"/>
        <end position="165"/>
    </location>
</feature>
<dbReference type="Pfam" id="PF02699">
    <property type="entry name" value="YajC"/>
    <property type="match status" value="1"/>
</dbReference>
<feature type="transmembrane region" description="Helical" evidence="2">
    <location>
        <begin position="6"/>
        <end position="27"/>
    </location>
</feature>
<name>A0ABN6SAA4_9BIFI</name>
<keyword evidence="2" id="KW-1133">Transmembrane helix</keyword>